<keyword evidence="4" id="KW-1185">Reference proteome</keyword>
<dbReference type="EMBL" id="JBHTJA010000017">
    <property type="protein sequence ID" value="MFD0901106.1"/>
    <property type="molecule type" value="Genomic_DNA"/>
</dbReference>
<dbReference type="Pfam" id="PF19956">
    <property type="entry name" value="EAD2"/>
    <property type="match status" value="1"/>
</dbReference>
<organism evidence="3 4">
    <name type="scientific">Actinomadura sediminis</name>
    <dbReference type="NCBI Taxonomy" id="1038904"/>
    <lineage>
        <taxon>Bacteria</taxon>
        <taxon>Bacillati</taxon>
        <taxon>Actinomycetota</taxon>
        <taxon>Actinomycetes</taxon>
        <taxon>Streptosporangiales</taxon>
        <taxon>Thermomonosporaceae</taxon>
        <taxon>Actinomadura</taxon>
    </lineage>
</organism>
<evidence type="ECO:0000313" key="3">
    <source>
        <dbReference type="EMBL" id="MFD0901106.1"/>
    </source>
</evidence>
<protein>
    <recommendedName>
        <fullName evidence="2">Effector-associated domain-containing protein</fullName>
    </recommendedName>
</protein>
<name>A0ABW3EL78_9ACTN</name>
<dbReference type="Gene3D" id="3.30.70.1230">
    <property type="entry name" value="Nucleotide cyclase"/>
    <property type="match status" value="1"/>
</dbReference>
<dbReference type="Proteomes" id="UP001596972">
    <property type="component" value="Unassembled WGS sequence"/>
</dbReference>
<feature type="region of interest" description="Disordered" evidence="1">
    <location>
        <begin position="208"/>
        <end position="233"/>
    </location>
</feature>
<dbReference type="InterPro" id="IPR029787">
    <property type="entry name" value="Nucleotide_cyclase"/>
</dbReference>
<feature type="domain" description="Effector-associated" evidence="2">
    <location>
        <begin position="270"/>
        <end position="348"/>
    </location>
</feature>
<proteinExistence type="predicted"/>
<gene>
    <name evidence="3" type="ORF">ACFQ11_11940</name>
</gene>
<reference evidence="4" key="1">
    <citation type="journal article" date="2019" name="Int. J. Syst. Evol. Microbiol.">
        <title>The Global Catalogue of Microorganisms (GCM) 10K type strain sequencing project: providing services to taxonomists for standard genome sequencing and annotation.</title>
        <authorList>
            <consortium name="The Broad Institute Genomics Platform"/>
            <consortium name="The Broad Institute Genome Sequencing Center for Infectious Disease"/>
            <person name="Wu L."/>
            <person name="Ma J."/>
        </authorList>
    </citation>
    <scope>NUCLEOTIDE SEQUENCE [LARGE SCALE GENOMIC DNA]</scope>
    <source>
        <strain evidence="4">JCM 31202</strain>
    </source>
</reference>
<dbReference type="InterPro" id="IPR045431">
    <property type="entry name" value="EAD2"/>
</dbReference>
<dbReference type="RefSeq" id="WP_378298254.1">
    <property type="nucleotide sequence ID" value="NZ_JBHTJA010000017.1"/>
</dbReference>
<dbReference type="SUPFAM" id="SSF55073">
    <property type="entry name" value="Nucleotide cyclase"/>
    <property type="match status" value="1"/>
</dbReference>
<feature type="compositionally biased region" description="Gly residues" evidence="1">
    <location>
        <begin position="215"/>
        <end position="227"/>
    </location>
</feature>
<sequence>MSTDELGELPVDEQGGRWTPHGACVILAFDIAAFGDTARTDDVRRIMRDAMYRQIDVSLRAGGVEPADRYREDRGDGAMVLVRPTVGTEALLTTVVDTLRAELRRYNKAAADVAKIRLRAAVHTGEARHDGNGVVGTAVNHAFRILDAQPFKDALDESGMALAVVVSQRVYDDVVRHGPGLVDPDEYRPIGIAVKETEGAAWVRVPGAGAPRAEQGGGNGSAAGGGAEVAERPPAPAVAAHDVLRAGGVDGAGVAAAPGAVPPGAVFEVVDRMLDVPLMASESGREQVLGVLRGEIAGSVPRQATARTDVYAIVTTCLDYPGGLGELLAAIKGLAGEPIAVLRLEQTIARVLPRL</sequence>
<comment type="caution">
    <text evidence="3">The sequence shown here is derived from an EMBL/GenBank/DDBJ whole genome shotgun (WGS) entry which is preliminary data.</text>
</comment>
<accession>A0ABW3EL78</accession>
<evidence type="ECO:0000313" key="4">
    <source>
        <dbReference type="Proteomes" id="UP001596972"/>
    </source>
</evidence>
<evidence type="ECO:0000259" key="2">
    <source>
        <dbReference type="Pfam" id="PF19956"/>
    </source>
</evidence>
<evidence type="ECO:0000256" key="1">
    <source>
        <dbReference type="SAM" id="MobiDB-lite"/>
    </source>
</evidence>